<dbReference type="GO" id="GO:0004301">
    <property type="term" value="F:epoxide hydrolase activity"/>
    <property type="evidence" value="ECO:0007669"/>
    <property type="project" value="TreeGrafter"/>
</dbReference>
<feature type="active site" description="Proton donor" evidence="4">
    <location>
        <position position="297"/>
    </location>
</feature>
<dbReference type="GO" id="GO:0097176">
    <property type="term" value="P:epoxide metabolic process"/>
    <property type="evidence" value="ECO:0007669"/>
    <property type="project" value="TreeGrafter"/>
</dbReference>
<dbReference type="PANTHER" id="PTHR21661:SF35">
    <property type="entry name" value="EPOXIDE HYDROLASE"/>
    <property type="match status" value="1"/>
</dbReference>
<feature type="domain" description="Epoxide hydrolase N-terminal" evidence="5">
    <location>
        <begin position="4"/>
        <end position="109"/>
    </location>
</feature>
<dbReference type="InterPro" id="IPR029058">
    <property type="entry name" value="AB_hydrolase_fold"/>
</dbReference>
<feature type="active site" description="Nucleophile" evidence="4">
    <location>
        <position position="178"/>
    </location>
</feature>
<keyword evidence="3" id="KW-0378">Hydrolase</keyword>
<dbReference type="PANTHER" id="PTHR21661">
    <property type="entry name" value="EPOXIDE HYDROLASE 1-RELATED"/>
    <property type="match status" value="1"/>
</dbReference>
<dbReference type="PIRSF" id="PIRSF001112">
    <property type="entry name" value="Epoxide_hydrolase"/>
    <property type="match status" value="1"/>
</dbReference>
<dbReference type="SUPFAM" id="SSF53474">
    <property type="entry name" value="alpha/beta-Hydrolases"/>
    <property type="match status" value="1"/>
</dbReference>
<dbReference type="InterPro" id="IPR000639">
    <property type="entry name" value="Epox_hydrolase-like"/>
</dbReference>
<sequence>MTEIQPYRIQVPEQELADLRARLAAVRWAPEPAGGDQGYGVPLAKVRELVTHWRERYDWRAWEARLNAHAQFTTTIDGTNVHFIHVRSPEPDAVPLILSHGWPGTLVEFLDVIGPLTDPRAHGLDSAIAFDVVIPSLPGFGFSGPTPDTGWGPRRIARAWLELLARLGYRRFAAAGNDWGSYITAELAHLAPEAMIGGHVTQAWPAPPEDEPDWPSKLSERDTRVLADFQDLYAHHASYGAVHGQQPQTLAHALADSPTGLLGWNAQAMGGLDPEILLTHVAIHWLTGTAGSAIRIYAEHSREPAWPTPTTVPMAVAQFPDDLGSIRYLAERAHSRIVSWNEYDRGSHYATHDATDLWLSDLRTFFTAVKG</sequence>
<dbReference type="Proteomes" id="UP000295444">
    <property type="component" value="Unassembled WGS sequence"/>
</dbReference>
<evidence type="ECO:0000256" key="3">
    <source>
        <dbReference type="ARBA" id="ARBA00022801"/>
    </source>
</evidence>
<evidence type="ECO:0000256" key="4">
    <source>
        <dbReference type="PIRSR" id="PIRSR001112-1"/>
    </source>
</evidence>
<keyword evidence="2" id="KW-0058">Aromatic hydrocarbons catabolism</keyword>
<comment type="similarity">
    <text evidence="1">Belongs to the peptidase S33 family.</text>
</comment>
<accession>A0A4R6SFU3</accession>
<keyword evidence="7" id="KW-1185">Reference proteome</keyword>
<proteinExistence type="inferred from homology"/>
<dbReference type="PRINTS" id="PR00412">
    <property type="entry name" value="EPOXHYDRLASE"/>
</dbReference>
<reference evidence="6 7" key="1">
    <citation type="submission" date="2019-03" db="EMBL/GenBank/DDBJ databases">
        <title>Genomic Encyclopedia of Type Strains, Phase IV (KMG-IV): sequencing the most valuable type-strain genomes for metagenomic binning, comparative biology and taxonomic classification.</title>
        <authorList>
            <person name="Goeker M."/>
        </authorList>
    </citation>
    <scope>NUCLEOTIDE SEQUENCE [LARGE SCALE GENOMIC DNA]</scope>
    <source>
        <strain evidence="6 7">DSM 45361</strain>
    </source>
</reference>
<gene>
    <name evidence="6" type="ORF">EV186_102241</name>
</gene>
<organism evidence="6 7">
    <name type="scientific">Labedaea rhizosphaerae</name>
    <dbReference type="NCBI Taxonomy" id="598644"/>
    <lineage>
        <taxon>Bacteria</taxon>
        <taxon>Bacillati</taxon>
        <taxon>Actinomycetota</taxon>
        <taxon>Actinomycetes</taxon>
        <taxon>Pseudonocardiales</taxon>
        <taxon>Pseudonocardiaceae</taxon>
        <taxon>Labedaea</taxon>
    </lineage>
</organism>
<dbReference type="OrthoDB" id="27092at2"/>
<dbReference type="Gene3D" id="3.40.50.1820">
    <property type="entry name" value="alpha/beta hydrolase"/>
    <property type="match status" value="1"/>
</dbReference>
<protein>
    <submittedName>
        <fullName evidence="6">Pimeloyl-ACP methyl ester carboxylesterase</fullName>
    </submittedName>
</protein>
<comment type="caution">
    <text evidence="6">The sequence shown here is derived from an EMBL/GenBank/DDBJ whole genome shotgun (WGS) entry which is preliminary data.</text>
</comment>
<dbReference type="InterPro" id="IPR016292">
    <property type="entry name" value="Epoxide_hydrolase"/>
</dbReference>
<dbReference type="RefSeq" id="WP_133849106.1">
    <property type="nucleotide sequence ID" value="NZ_SNXZ01000002.1"/>
</dbReference>
<evidence type="ECO:0000313" key="7">
    <source>
        <dbReference type="Proteomes" id="UP000295444"/>
    </source>
</evidence>
<dbReference type="Pfam" id="PF06441">
    <property type="entry name" value="EHN"/>
    <property type="match status" value="1"/>
</dbReference>
<dbReference type="AlphaFoldDB" id="A0A4R6SFU3"/>
<evidence type="ECO:0000313" key="6">
    <source>
        <dbReference type="EMBL" id="TDQ00380.1"/>
    </source>
</evidence>
<dbReference type="EMBL" id="SNXZ01000002">
    <property type="protein sequence ID" value="TDQ00380.1"/>
    <property type="molecule type" value="Genomic_DNA"/>
</dbReference>
<name>A0A4R6SFU3_LABRH</name>
<evidence type="ECO:0000256" key="2">
    <source>
        <dbReference type="ARBA" id="ARBA00022797"/>
    </source>
</evidence>
<evidence type="ECO:0000256" key="1">
    <source>
        <dbReference type="ARBA" id="ARBA00010088"/>
    </source>
</evidence>
<dbReference type="InterPro" id="IPR010497">
    <property type="entry name" value="Epoxide_hydro_N"/>
</dbReference>
<feature type="active site" description="Proton acceptor" evidence="4">
    <location>
        <position position="348"/>
    </location>
</feature>
<evidence type="ECO:0000259" key="5">
    <source>
        <dbReference type="Pfam" id="PF06441"/>
    </source>
</evidence>